<accession>A0A5C6B9N9</accession>
<dbReference type="Proteomes" id="UP000320176">
    <property type="component" value="Unassembled WGS sequence"/>
</dbReference>
<name>A0A5C6B9N9_9BACT</name>
<dbReference type="InterPro" id="IPR013039">
    <property type="entry name" value="DUF1588"/>
</dbReference>
<dbReference type="RefSeq" id="WP_197454255.1">
    <property type="nucleotide sequence ID" value="NZ_CP151726.1"/>
</dbReference>
<evidence type="ECO:0000259" key="3">
    <source>
        <dbReference type="Pfam" id="PF07626"/>
    </source>
</evidence>
<evidence type="ECO:0000259" key="7">
    <source>
        <dbReference type="Pfam" id="PF07637"/>
    </source>
</evidence>
<dbReference type="InterPro" id="IPR013320">
    <property type="entry name" value="ConA-like_dom_sf"/>
</dbReference>
<evidence type="ECO:0000313" key="9">
    <source>
        <dbReference type="Proteomes" id="UP000320176"/>
    </source>
</evidence>
<comment type="caution">
    <text evidence="8">The sequence shown here is derived from an EMBL/GenBank/DDBJ whole genome shotgun (WGS) entry which is preliminary data.</text>
</comment>
<dbReference type="Gene3D" id="2.60.120.200">
    <property type="match status" value="1"/>
</dbReference>
<proteinExistence type="predicted"/>
<feature type="domain" description="DUF1587" evidence="3">
    <location>
        <begin position="372"/>
        <end position="436"/>
    </location>
</feature>
<feature type="signal peptide" evidence="1">
    <location>
        <begin position="1"/>
        <end position="20"/>
    </location>
</feature>
<dbReference type="Pfam" id="PF07627">
    <property type="entry name" value="PSCyt3"/>
    <property type="match status" value="1"/>
</dbReference>
<feature type="chain" id="PRO_5022769326" evidence="1">
    <location>
        <begin position="21"/>
        <end position="867"/>
    </location>
</feature>
<feature type="domain" description="DUF1595" evidence="7">
    <location>
        <begin position="456"/>
        <end position="516"/>
    </location>
</feature>
<dbReference type="Pfam" id="PF07624">
    <property type="entry name" value="PSD2"/>
    <property type="match status" value="1"/>
</dbReference>
<protein>
    <submittedName>
        <fullName evidence="8">Planctomycete cytochrome C</fullName>
    </submittedName>
</protein>
<dbReference type="InterPro" id="IPR013042">
    <property type="entry name" value="DUF1592"/>
</dbReference>
<dbReference type="Pfam" id="PF07635">
    <property type="entry name" value="PSCyt1"/>
    <property type="match status" value="1"/>
</dbReference>
<keyword evidence="9" id="KW-1185">Reference proteome</keyword>
<feature type="domain" description="Cytochrome C Planctomycete-type" evidence="6">
    <location>
        <begin position="281"/>
        <end position="326"/>
    </location>
</feature>
<dbReference type="InterPro" id="IPR011429">
    <property type="entry name" value="Cyt_c_Planctomycete-type"/>
</dbReference>
<organism evidence="8 9">
    <name type="scientific">Stieleria varia</name>
    <dbReference type="NCBI Taxonomy" id="2528005"/>
    <lineage>
        <taxon>Bacteria</taxon>
        <taxon>Pseudomonadati</taxon>
        <taxon>Planctomycetota</taxon>
        <taxon>Planctomycetia</taxon>
        <taxon>Pirellulales</taxon>
        <taxon>Pirellulaceae</taxon>
        <taxon>Stieleria</taxon>
    </lineage>
</organism>
<dbReference type="Pfam" id="PF13385">
    <property type="entry name" value="Laminin_G_3"/>
    <property type="match status" value="1"/>
</dbReference>
<evidence type="ECO:0000259" key="4">
    <source>
        <dbReference type="Pfam" id="PF07627"/>
    </source>
</evidence>
<evidence type="ECO:0000256" key="1">
    <source>
        <dbReference type="SAM" id="SignalP"/>
    </source>
</evidence>
<dbReference type="Pfam" id="PF07631">
    <property type="entry name" value="PSD4"/>
    <property type="match status" value="1"/>
</dbReference>
<dbReference type="Pfam" id="PF07626">
    <property type="entry name" value="PSD3"/>
    <property type="match status" value="1"/>
</dbReference>
<dbReference type="InterPro" id="IPR011478">
    <property type="entry name" value="DUF1585"/>
</dbReference>
<dbReference type="PANTHER" id="PTHR35889">
    <property type="entry name" value="CYCLOINULO-OLIGOSACCHARIDE FRUCTANOTRANSFERASE-RELATED"/>
    <property type="match status" value="1"/>
</dbReference>
<feature type="domain" description="DUF1592" evidence="5">
    <location>
        <begin position="528"/>
        <end position="655"/>
    </location>
</feature>
<dbReference type="InterPro" id="IPR013036">
    <property type="entry name" value="DUF1587"/>
</dbReference>
<dbReference type="EMBL" id="SJPN01000001">
    <property type="protein sequence ID" value="TWU08151.1"/>
    <property type="molecule type" value="Genomic_DNA"/>
</dbReference>
<evidence type="ECO:0000259" key="2">
    <source>
        <dbReference type="Pfam" id="PF07624"/>
    </source>
</evidence>
<evidence type="ECO:0000313" key="8">
    <source>
        <dbReference type="EMBL" id="TWU08151.1"/>
    </source>
</evidence>
<dbReference type="PANTHER" id="PTHR35889:SF3">
    <property type="entry name" value="F-BOX DOMAIN-CONTAINING PROTEIN"/>
    <property type="match status" value="1"/>
</dbReference>
<dbReference type="AlphaFoldDB" id="A0A5C6B9N9"/>
<feature type="domain" description="DUF1585" evidence="2">
    <location>
        <begin position="793"/>
        <end position="858"/>
    </location>
</feature>
<evidence type="ECO:0000259" key="6">
    <source>
        <dbReference type="Pfam" id="PF07635"/>
    </source>
</evidence>
<reference evidence="8 9" key="1">
    <citation type="submission" date="2019-02" db="EMBL/GenBank/DDBJ databases">
        <title>Deep-cultivation of Planctomycetes and their phenomic and genomic characterization uncovers novel biology.</title>
        <authorList>
            <person name="Wiegand S."/>
            <person name="Jogler M."/>
            <person name="Boedeker C."/>
            <person name="Pinto D."/>
            <person name="Vollmers J."/>
            <person name="Rivas-Marin E."/>
            <person name="Kohn T."/>
            <person name="Peeters S.H."/>
            <person name="Heuer A."/>
            <person name="Rast P."/>
            <person name="Oberbeckmann S."/>
            <person name="Bunk B."/>
            <person name="Jeske O."/>
            <person name="Meyerdierks A."/>
            <person name="Storesund J.E."/>
            <person name="Kallscheuer N."/>
            <person name="Luecker S."/>
            <person name="Lage O.M."/>
            <person name="Pohl T."/>
            <person name="Merkel B.J."/>
            <person name="Hornburger P."/>
            <person name="Mueller R.-W."/>
            <person name="Bruemmer F."/>
            <person name="Labrenz M."/>
            <person name="Spormann A.M."/>
            <person name="Op Den Camp H."/>
            <person name="Overmann J."/>
            <person name="Amann R."/>
            <person name="Jetten M.S.M."/>
            <person name="Mascher T."/>
            <person name="Medema M.H."/>
            <person name="Devos D.P."/>
            <person name="Kaster A.-K."/>
            <person name="Ovreas L."/>
            <person name="Rohde M."/>
            <person name="Galperin M.Y."/>
            <person name="Jogler C."/>
        </authorList>
    </citation>
    <scope>NUCLEOTIDE SEQUENCE [LARGE SCALE GENOMIC DNA]</scope>
    <source>
        <strain evidence="8 9">Pla52n</strain>
    </source>
</reference>
<sequence precursor="true">MRLLLLACIALTIGLSQVRAEDLSAIDGLIALYEFDEELGDSESSIRDTSGVGRAMDLRIGQPKHVQRDRGSIRISGAASILSDGPARKLIDAVKRSGKLTIETWLTTSDINQKGPARIVSLSSDTSNRNVTLGQEGDRYDVRLRSTKTSTNGLPSLSTPAKNAKPAITHVVFTRAASGATQLFVDGTRVSQGKAQGDLSNWSYEYRLALGDEVSGGRPWRGTLYRVALYRRALSGTEITRLHAAGHEGKLADPISPEQLALQRSQQHFDTKVAPLLAAHCLECHDSANAKGDVDLARRESALAKIVPGKPSESELWASVKSDEMPHNRAPLTDEQKQSLRQWIDNGAVWTVDWIDPAIYVNETGKSENFVRRLTVDEYIRSVQAAVGVDISDAARTTLPPDLRADGFRNTAYNLTVDLGHVEAYAELAKQIVSQMDVAAFAKRFGVKPRLTDDDMRGLISKMAPQVLRAELTDHEIVLYRGISTTVAASGGNYNDAVAATLRAMLMSPRFLYRIENQIGDGSRQRLDAKALSIRLSYILWGAPPDDELRRAAESGELYDTAGLKSQVQRMMADPRAEQRSQDFITQWLNMDHLRSLRPSPNHFPDWKAELADDMRRETLAFFDHVVWKEKRPLTDLLNAQVTFLTPRLAKHYGLEPKSDPFAEYDLGEIPARGGLLTQGSVLTIGGDDASMVTRGLLVLNQLLRGVVNDPPPCVDTTPVPTAAGLTQRVIAEQRIANESCGGCHKRFEPLAFGLEKFDGLGSFHQRDEHGNPLREDGQILFPGSAHSVDYPDSAKLMAMLAESDRVAETLVWKLTQFAVGRPLVAADAQTVRQIHRDSQKSGGRYQDILTEIVLSDLVTHIQTTAE</sequence>
<dbReference type="Pfam" id="PF07637">
    <property type="entry name" value="PSD5"/>
    <property type="match status" value="1"/>
</dbReference>
<feature type="domain" description="DUF1588" evidence="4">
    <location>
        <begin position="673"/>
        <end position="767"/>
    </location>
</feature>
<gene>
    <name evidence="8" type="ORF">Pla52n_07330</name>
</gene>
<dbReference type="InterPro" id="IPR013043">
    <property type="entry name" value="DUF1595"/>
</dbReference>
<keyword evidence="1" id="KW-0732">Signal</keyword>
<evidence type="ECO:0000259" key="5">
    <source>
        <dbReference type="Pfam" id="PF07631"/>
    </source>
</evidence>
<dbReference type="SUPFAM" id="SSF49899">
    <property type="entry name" value="Concanavalin A-like lectins/glucanases"/>
    <property type="match status" value="1"/>
</dbReference>